<dbReference type="InterPro" id="IPR005162">
    <property type="entry name" value="Retrotrans_gag_dom"/>
</dbReference>
<organism evidence="2 3">
    <name type="scientific">Taxus chinensis</name>
    <name type="common">Chinese yew</name>
    <name type="synonym">Taxus wallichiana var. chinensis</name>
    <dbReference type="NCBI Taxonomy" id="29808"/>
    <lineage>
        <taxon>Eukaryota</taxon>
        <taxon>Viridiplantae</taxon>
        <taxon>Streptophyta</taxon>
        <taxon>Embryophyta</taxon>
        <taxon>Tracheophyta</taxon>
        <taxon>Spermatophyta</taxon>
        <taxon>Pinopsida</taxon>
        <taxon>Pinidae</taxon>
        <taxon>Conifers II</taxon>
        <taxon>Cupressales</taxon>
        <taxon>Taxaceae</taxon>
        <taxon>Taxus</taxon>
    </lineage>
</organism>
<accession>A0AA38GF04</accession>
<feature type="non-terminal residue" evidence="2">
    <location>
        <position position="1"/>
    </location>
</feature>
<feature type="domain" description="Retrotransposon gag" evidence="1">
    <location>
        <begin position="2"/>
        <end position="65"/>
    </location>
</feature>
<protein>
    <recommendedName>
        <fullName evidence="1">Retrotransposon gag domain-containing protein</fullName>
    </recommendedName>
</protein>
<dbReference type="EMBL" id="JAHRHJ020000004">
    <property type="protein sequence ID" value="KAH9320143.1"/>
    <property type="molecule type" value="Genomic_DNA"/>
</dbReference>
<gene>
    <name evidence="2" type="ORF">KI387_021912</name>
</gene>
<dbReference type="Pfam" id="PF03732">
    <property type="entry name" value="Retrotrans_gag"/>
    <property type="match status" value="1"/>
</dbReference>
<evidence type="ECO:0000313" key="2">
    <source>
        <dbReference type="EMBL" id="KAH9320143.1"/>
    </source>
</evidence>
<dbReference type="AlphaFoldDB" id="A0AA38GF04"/>
<dbReference type="Proteomes" id="UP000824469">
    <property type="component" value="Unassembled WGS sequence"/>
</dbReference>
<sequence>LRWFETLGDNVKNSWDLLTESFLEEFGEQQKYVDLVIEITKLSQGEKEKIRDYHARVIELRRKLDA</sequence>
<comment type="caution">
    <text evidence="2">The sequence shown here is derived from an EMBL/GenBank/DDBJ whole genome shotgun (WGS) entry which is preliminary data.</text>
</comment>
<reference evidence="2 3" key="1">
    <citation type="journal article" date="2021" name="Nat. Plants">
        <title>The Taxus genome provides insights into paclitaxel biosynthesis.</title>
        <authorList>
            <person name="Xiong X."/>
            <person name="Gou J."/>
            <person name="Liao Q."/>
            <person name="Li Y."/>
            <person name="Zhou Q."/>
            <person name="Bi G."/>
            <person name="Li C."/>
            <person name="Du R."/>
            <person name="Wang X."/>
            <person name="Sun T."/>
            <person name="Guo L."/>
            <person name="Liang H."/>
            <person name="Lu P."/>
            <person name="Wu Y."/>
            <person name="Zhang Z."/>
            <person name="Ro D.K."/>
            <person name="Shang Y."/>
            <person name="Huang S."/>
            <person name="Yan J."/>
        </authorList>
    </citation>
    <scope>NUCLEOTIDE SEQUENCE [LARGE SCALE GENOMIC DNA]</scope>
    <source>
        <strain evidence="2">Ta-2019</strain>
    </source>
</reference>
<proteinExistence type="predicted"/>
<keyword evidence="3" id="KW-1185">Reference proteome</keyword>
<evidence type="ECO:0000259" key="1">
    <source>
        <dbReference type="Pfam" id="PF03732"/>
    </source>
</evidence>
<name>A0AA38GF04_TAXCH</name>
<evidence type="ECO:0000313" key="3">
    <source>
        <dbReference type="Proteomes" id="UP000824469"/>
    </source>
</evidence>